<dbReference type="EMBL" id="BSDP01000001">
    <property type="protein sequence ID" value="GLI27620.1"/>
    <property type="molecule type" value="Genomic_DNA"/>
</dbReference>
<feature type="region of interest" description="Disordered" evidence="1">
    <location>
        <begin position="81"/>
        <end position="101"/>
    </location>
</feature>
<reference evidence="2" key="1">
    <citation type="submission" date="2022-12" db="EMBL/GenBank/DDBJ databases">
        <title>Reference genome sequencing for broad-spectrum identification of bacterial and archaeal isolates by mass spectrometry.</title>
        <authorList>
            <person name="Sekiguchi Y."/>
            <person name="Tourlousse D.M."/>
        </authorList>
    </citation>
    <scope>NUCLEOTIDE SEQUENCE</scope>
    <source>
        <strain evidence="2">14</strain>
    </source>
</reference>
<name>A0A9W6CXS8_9MICO</name>
<gene>
    <name evidence="2" type="ORF">ARHIZOSPH14_18620</name>
</gene>
<accession>A0A9W6CXS8</accession>
<evidence type="ECO:0000313" key="2">
    <source>
        <dbReference type="EMBL" id="GLI27620.1"/>
    </source>
</evidence>
<evidence type="ECO:0000256" key="1">
    <source>
        <dbReference type="SAM" id="MobiDB-lite"/>
    </source>
</evidence>
<keyword evidence="3" id="KW-1185">Reference proteome</keyword>
<feature type="compositionally biased region" description="Low complexity" evidence="1">
    <location>
        <begin position="36"/>
        <end position="51"/>
    </location>
</feature>
<dbReference type="AlphaFoldDB" id="A0A9W6CXS8"/>
<feature type="region of interest" description="Disordered" evidence="1">
    <location>
        <begin position="36"/>
        <end position="58"/>
    </location>
</feature>
<proteinExistence type="predicted"/>
<evidence type="ECO:0000313" key="3">
    <source>
        <dbReference type="Proteomes" id="UP001144396"/>
    </source>
</evidence>
<comment type="caution">
    <text evidence="2">The sequence shown here is derived from an EMBL/GenBank/DDBJ whole genome shotgun (WGS) entry which is preliminary data.</text>
</comment>
<organism evidence="2 3">
    <name type="scientific">Agromyces rhizosphaerae</name>
    <dbReference type="NCBI Taxonomy" id="88374"/>
    <lineage>
        <taxon>Bacteria</taxon>
        <taxon>Bacillati</taxon>
        <taxon>Actinomycetota</taxon>
        <taxon>Actinomycetes</taxon>
        <taxon>Micrococcales</taxon>
        <taxon>Microbacteriaceae</taxon>
        <taxon>Agromyces</taxon>
    </lineage>
</organism>
<protein>
    <submittedName>
        <fullName evidence="2">Uncharacterized protein</fullName>
    </submittedName>
</protein>
<dbReference type="Proteomes" id="UP001144396">
    <property type="component" value="Unassembled WGS sequence"/>
</dbReference>
<sequence length="101" mass="9722">MLSSAGGAVSVGVGVGVGVAVSWVCVSDPVVSTAAASGAPASTSDAAANPAMTGSGHRPFLSRRCASPSLGATVHVCPSIGSGNHRGQSGTAAMRTQWSAR</sequence>